<dbReference type="SUPFAM" id="SSF54001">
    <property type="entry name" value="Cysteine proteinases"/>
    <property type="match status" value="1"/>
</dbReference>
<dbReference type="Pfam" id="PF00877">
    <property type="entry name" value="NLPC_P60"/>
    <property type="match status" value="1"/>
</dbReference>
<proteinExistence type="inferred from homology"/>
<dbReference type="InterPro" id="IPR038765">
    <property type="entry name" value="Papain-like_cys_pep_sf"/>
</dbReference>
<feature type="domain" description="NlpC/P60" evidence="5">
    <location>
        <begin position="50"/>
        <end position="175"/>
    </location>
</feature>
<protein>
    <recommendedName>
        <fullName evidence="5">NlpC/P60 domain-containing protein</fullName>
    </recommendedName>
</protein>
<dbReference type="AlphaFoldDB" id="A0A0F9V646"/>
<dbReference type="GO" id="GO:0008234">
    <property type="term" value="F:cysteine-type peptidase activity"/>
    <property type="evidence" value="ECO:0007669"/>
    <property type="project" value="UniProtKB-KW"/>
</dbReference>
<evidence type="ECO:0000256" key="4">
    <source>
        <dbReference type="ARBA" id="ARBA00022807"/>
    </source>
</evidence>
<dbReference type="EMBL" id="LAZR01000046">
    <property type="protein sequence ID" value="KKN99454.1"/>
    <property type="molecule type" value="Genomic_DNA"/>
</dbReference>
<keyword evidence="2" id="KW-0645">Protease</keyword>
<dbReference type="InterPro" id="IPR051202">
    <property type="entry name" value="Peptidase_C40"/>
</dbReference>
<dbReference type="PROSITE" id="PS51257">
    <property type="entry name" value="PROKAR_LIPOPROTEIN"/>
    <property type="match status" value="1"/>
</dbReference>
<dbReference type="PANTHER" id="PTHR47053">
    <property type="entry name" value="MUREIN DD-ENDOPEPTIDASE MEPH-RELATED"/>
    <property type="match status" value="1"/>
</dbReference>
<comment type="caution">
    <text evidence="6">The sequence shown here is derived from an EMBL/GenBank/DDBJ whole genome shotgun (WGS) entry which is preliminary data.</text>
</comment>
<evidence type="ECO:0000259" key="5">
    <source>
        <dbReference type="PROSITE" id="PS51935"/>
    </source>
</evidence>
<evidence type="ECO:0000256" key="3">
    <source>
        <dbReference type="ARBA" id="ARBA00022801"/>
    </source>
</evidence>
<reference evidence="6" key="1">
    <citation type="journal article" date="2015" name="Nature">
        <title>Complex archaea that bridge the gap between prokaryotes and eukaryotes.</title>
        <authorList>
            <person name="Spang A."/>
            <person name="Saw J.H."/>
            <person name="Jorgensen S.L."/>
            <person name="Zaremba-Niedzwiedzka K."/>
            <person name="Martijn J."/>
            <person name="Lind A.E."/>
            <person name="van Eijk R."/>
            <person name="Schleper C."/>
            <person name="Guy L."/>
            <person name="Ettema T.J."/>
        </authorList>
    </citation>
    <scope>NUCLEOTIDE SEQUENCE</scope>
</reference>
<dbReference type="InterPro" id="IPR000064">
    <property type="entry name" value="NLP_P60_dom"/>
</dbReference>
<organism evidence="6">
    <name type="scientific">marine sediment metagenome</name>
    <dbReference type="NCBI Taxonomy" id="412755"/>
    <lineage>
        <taxon>unclassified sequences</taxon>
        <taxon>metagenomes</taxon>
        <taxon>ecological metagenomes</taxon>
    </lineage>
</organism>
<dbReference type="GO" id="GO:0006508">
    <property type="term" value="P:proteolysis"/>
    <property type="evidence" value="ECO:0007669"/>
    <property type="project" value="UniProtKB-KW"/>
</dbReference>
<dbReference type="Gene3D" id="3.90.1720.10">
    <property type="entry name" value="endopeptidase domain like (from Nostoc punctiforme)"/>
    <property type="match status" value="1"/>
</dbReference>
<accession>A0A0F9V646</accession>
<keyword evidence="3" id="KW-0378">Hydrolase</keyword>
<evidence type="ECO:0000256" key="2">
    <source>
        <dbReference type="ARBA" id="ARBA00022670"/>
    </source>
</evidence>
<dbReference type="PANTHER" id="PTHR47053:SF1">
    <property type="entry name" value="MUREIN DD-ENDOPEPTIDASE MEPH-RELATED"/>
    <property type="match status" value="1"/>
</dbReference>
<name>A0A0F9V646_9ZZZZ</name>
<keyword evidence="4" id="KW-0788">Thiol protease</keyword>
<sequence length="178" mass="18768">MRLGALLMLIFVALLAGCSSAPRAPVETAAIQKPNVRTPLPHIARSNSADVLGNDVVFQAFSLIGTPYLYGGSSPDTGFDCSGLIQYVYREAAGVSLPRTTAGLTSMRTANPSESALVPGDLLLFAMNGGRVNHAGIYIGEGRFLHAPSTGGVVRVDELGSSFWQRTFKGARRVLSSN</sequence>
<evidence type="ECO:0000313" key="6">
    <source>
        <dbReference type="EMBL" id="KKN99454.1"/>
    </source>
</evidence>
<gene>
    <name evidence="6" type="ORF">LCGC14_0135450</name>
</gene>
<comment type="similarity">
    <text evidence="1">Belongs to the peptidase C40 family.</text>
</comment>
<evidence type="ECO:0000256" key="1">
    <source>
        <dbReference type="ARBA" id="ARBA00007074"/>
    </source>
</evidence>
<dbReference type="PROSITE" id="PS51935">
    <property type="entry name" value="NLPC_P60"/>
    <property type="match status" value="1"/>
</dbReference>